<organism evidence="2 3">
    <name type="scientific">Paenibacillus albicereus</name>
    <dbReference type="NCBI Taxonomy" id="2726185"/>
    <lineage>
        <taxon>Bacteria</taxon>
        <taxon>Bacillati</taxon>
        <taxon>Bacillota</taxon>
        <taxon>Bacilli</taxon>
        <taxon>Bacillales</taxon>
        <taxon>Paenibacillaceae</taxon>
        <taxon>Paenibacillus</taxon>
    </lineage>
</organism>
<dbReference type="AlphaFoldDB" id="A0A6H2H3Q5"/>
<accession>A0A6H2H3Q5</accession>
<evidence type="ECO:0000259" key="1">
    <source>
        <dbReference type="Pfam" id="PF10057"/>
    </source>
</evidence>
<sequence length="231" mass="26755">MENRMAMTQLTSQMGKLLRDRFGKGPESIYVSANEVCVSMHFRQFVSVVEKIMLQQNKDEAVRDTRQLVMDLLVPEFKALILRTLGLELQHIYYDWNLDNHSGIMIGLVDSSLFDRYQESYRGKEYIHRQVERISAEAEKMPDAMHSFWTNARTLVIVRSGILIKLEKELLRAGYEPALRVAKRALEKSLLVTEVDMNQALGRTPDGIYLDWKFDQDQSIIVFTFPSETST</sequence>
<keyword evidence="3" id="KW-1185">Reference proteome</keyword>
<evidence type="ECO:0000313" key="3">
    <source>
        <dbReference type="Proteomes" id="UP000502136"/>
    </source>
</evidence>
<feature type="domain" description="Na+-translocating membrane potential-generating system MpsC" evidence="1">
    <location>
        <begin position="8"/>
        <end position="110"/>
    </location>
</feature>
<gene>
    <name evidence="2" type="ORF">HGI30_11595</name>
</gene>
<dbReference type="Proteomes" id="UP000502136">
    <property type="component" value="Chromosome"/>
</dbReference>
<proteinExistence type="predicted"/>
<protein>
    <submittedName>
        <fullName evidence="2">DUF2294 family protein</fullName>
    </submittedName>
</protein>
<dbReference type="EMBL" id="CP051428">
    <property type="protein sequence ID" value="QJC54333.1"/>
    <property type="molecule type" value="Genomic_DNA"/>
</dbReference>
<dbReference type="Pfam" id="PF10057">
    <property type="entry name" value="MpsC"/>
    <property type="match status" value="1"/>
</dbReference>
<dbReference type="KEGG" id="palr:HGI30_11595"/>
<dbReference type="InterPro" id="IPR018745">
    <property type="entry name" value="MpsC"/>
</dbReference>
<evidence type="ECO:0000313" key="2">
    <source>
        <dbReference type="EMBL" id="QJC54333.1"/>
    </source>
</evidence>
<name>A0A6H2H3Q5_9BACL</name>
<reference evidence="2 3" key="1">
    <citation type="submission" date="2020-04" db="EMBL/GenBank/DDBJ databases">
        <title>Novel Paenibacillus strain UniB2 isolated from commercial digestive syrup.</title>
        <authorList>
            <person name="Thorat V."/>
            <person name="Kirdat K."/>
            <person name="Tiwarekar B."/>
            <person name="Yadav A."/>
        </authorList>
    </citation>
    <scope>NUCLEOTIDE SEQUENCE [LARGE SCALE GENOMIC DNA]</scope>
    <source>
        <strain evidence="2 3">UniB2</strain>
    </source>
</reference>